<keyword evidence="2" id="KW-1185">Reference proteome</keyword>
<evidence type="ECO:0000313" key="1">
    <source>
        <dbReference type="EMBL" id="CEN34672.1"/>
    </source>
</evidence>
<protein>
    <submittedName>
        <fullName evidence="1">Uncharacterized protein</fullName>
    </submittedName>
</protein>
<dbReference type="EMBL" id="CDOD01000015">
    <property type="protein sequence ID" value="CEN34672.1"/>
    <property type="molecule type" value="Genomic_DNA"/>
</dbReference>
<name>A0A0B7H9N9_9FLAO</name>
<dbReference type="AlphaFoldDB" id="A0A0B7H9N9"/>
<dbReference type="Proteomes" id="UP000038055">
    <property type="component" value="Unassembled WGS sequence"/>
</dbReference>
<sequence>MHFKVHIILSFKFIEGFNIIFLYDFNLKIDFKTLFYIELDIKIL</sequence>
<gene>
    <name evidence="1" type="ORF">CCYN2B_220032</name>
</gene>
<accession>A0A0B7H9N9</accession>
<proteinExistence type="predicted"/>
<reference evidence="2" key="1">
    <citation type="submission" date="2015-01" db="EMBL/GenBank/DDBJ databases">
        <authorList>
            <person name="MANFREDI Pablo"/>
        </authorList>
    </citation>
    <scope>NUCLEOTIDE SEQUENCE [LARGE SCALE GENOMIC DNA]</scope>
    <source>
        <strain evidence="2">Ccyn2B</strain>
    </source>
</reference>
<organism evidence="1 2">
    <name type="scientific">Capnocytophaga cynodegmi</name>
    <dbReference type="NCBI Taxonomy" id="28189"/>
    <lineage>
        <taxon>Bacteria</taxon>
        <taxon>Pseudomonadati</taxon>
        <taxon>Bacteroidota</taxon>
        <taxon>Flavobacteriia</taxon>
        <taxon>Flavobacteriales</taxon>
        <taxon>Flavobacteriaceae</taxon>
        <taxon>Capnocytophaga</taxon>
    </lineage>
</organism>
<evidence type="ECO:0000313" key="2">
    <source>
        <dbReference type="Proteomes" id="UP000038055"/>
    </source>
</evidence>